<gene>
    <name evidence="2" type="ORF">FA13DRAFT_1582361</name>
</gene>
<feature type="transmembrane region" description="Helical" evidence="1">
    <location>
        <begin position="204"/>
        <end position="223"/>
    </location>
</feature>
<keyword evidence="3" id="KW-1185">Reference proteome</keyword>
<keyword evidence="1" id="KW-0472">Membrane</keyword>
<feature type="transmembrane region" description="Helical" evidence="1">
    <location>
        <begin position="95"/>
        <end position="116"/>
    </location>
</feature>
<dbReference type="InterPro" id="IPR013920">
    <property type="entry name" value="DUF1774_fun"/>
</dbReference>
<feature type="transmembrane region" description="Helical" evidence="1">
    <location>
        <begin position="24"/>
        <end position="44"/>
    </location>
</feature>
<proteinExistence type="predicted"/>
<feature type="transmembrane region" description="Helical" evidence="1">
    <location>
        <begin position="64"/>
        <end position="83"/>
    </location>
</feature>
<reference evidence="2 3" key="1">
    <citation type="journal article" date="2019" name="Nat. Ecol. Evol.">
        <title>Megaphylogeny resolves global patterns of mushroom evolution.</title>
        <authorList>
            <person name="Varga T."/>
            <person name="Krizsan K."/>
            <person name="Foldi C."/>
            <person name="Dima B."/>
            <person name="Sanchez-Garcia M."/>
            <person name="Sanchez-Ramirez S."/>
            <person name="Szollosi G.J."/>
            <person name="Szarkandi J.G."/>
            <person name="Papp V."/>
            <person name="Albert L."/>
            <person name="Andreopoulos W."/>
            <person name="Angelini C."/>
            <person name="Antonin V."/>
            <person name="Barry K.W."/>
            <person name="Bougher N.L."/>
            <person name="Buchanan P."/>
            <person name="Buyck B."/>
            <person name="Bense V."/>
            <person name="Catcheside P."/>
            <person name="Chovatia M."/>
            <person name="Cooper J."/>
            <person name="Damon W."/>
            <person name="Desjardin D."/>
            <person name="Finy P."/>
            <person name="Geml J."/>
            <person name="Haridas S."/>
            <person name="Hughes K."/>
            <person name="Justo A."/>
            <person name="Karasinski D."/>
            <person name="Kautmanova I."/>
            <person name="Kiss B."/>
            <person name="Kocsube S."/>
            <person name="Kotiranta H."/>
            <person name="LaButti K.M."/>
            <person name="Lechner B.E."/>
            <person name="Liimatainen K."/>
            <person name="Lipzen A."/>
            <person name="Lukacs Z."/>
            <person name="Mihaltcheva S."/>
            <person name="Morgado L.N."/>
            <person name="Niskanen T."/>
            <person name="Noordeloos M.E."/>
            <person name="Ohm R.A."/>
            <person name="Ortiz-Santana B."/>
            <person name="Ovrebo C."/>
            <person name="Racz N."/>
            <person name="Riley R."/>
            <person name="Savchenko A."/>
            <person name="Shiryaev A."/>
            <person name="Soop K."/>
            <person name="Spirin V."/>
            <person name="Szebenyi C."/>
            <person name="Tomsovsky M."/>
            <person name="Tulloss R.E."/>
            <person name="Uehling J."/>
            <person name="Grigoriev I.V."/>
            <person name="Vagvolgyi C."/>
            <person name="Papp T."/>
            <person name="Martin F.M."/>
            <person name="Miettinen O."/>
            <person name="Hibbett D.S."/>
            <person name="Nagy L.G."/>
        </authorList>
    </citation>
    <scope>NUCLEOTIDE SEQUENCE [LARGE SCALE GENOMIC DNA]</scope>
    <source>
        <strain evidence="2 3">FP101781</strain>
    </source>
</reference>
<dbReference type="AlphaFoldDB" id="A0A4Y7SUS1"/>
<evidence type="ECO:0000313" key="2">
    <source>
        <dbReference type="EMBL" id="TEB25471.1"/>
    </source>
</evidence>
<dbReference type="STRING" id="71717.A0A4Y7SUS1"/>
<accession>A0A4Y7SUS1</accession>
<keyword evidence="1" id="KW-0812">Transmembrane</keyword>
<dbReference type="Proteomes" id="UP000298030">
    <property type="component" value="Unassembled WGS sequence"/>
</dbReference>
<protein>
    <submittedName>
        <fullName evidence="2">Uncharacterized protein</fullName>
    </submittedName>
</protein>
<dbReference type="PANTHER" id="PTHR37992:SF1">
    <property type="entry name" value="DUF1774-DOMAIN-CONTAINING PROTEIN"/>
    <property type="match status" value="1"/>
</dbReference>
<feature type="transmembrane region" description="Helical" evidence="1">
    <location>
        <begin position="122"/>
        <end position="147"/>
    </location>
</feature>
<comment type="caution">
    <text evidence="2">The sequence shown here is derived from an EMBL/GenBank/DDBJ whole genome shotgun (WGS) entry which is preliminary data.</text>
</comment>
<keyword evidence="1" id="KW-1133">Transmembrane helix</keyword>
<feature type="transmembrane region" description="Helical" evidence="1">
    <location>
        <begin position="167"/>
        <end position="192"/>
    </location>
</feature>
<dbReference type="PANTHER" id="PTHR37992">
    <property type="entry name" value="EXPRESSED PROTEIN"/>
    <property type="match status" value="1"/>
</dbReference>
<dbReference type="EMBL" id="QPFP01000056">
    <property type="protein sequence ID" value="TEB25471.1"/>
    <property type="molecule type" value="Genomic_DNA"/>
</dbReference>
<feature type="non-terminal residue" evidence="2">
    <location>
        <position position="293"/>
    </location>
</feature>
<sequence length="293" mass="32498">MESLPVDTNHPAVRDYLSLVRLQVLTPLSLLVNIAAVSTCALLVNPSIGGISKLHPTAISPRPSVIAAYVGAIYLGQIGYCLLLVMARKPETKRALVKGVGFSLVLANFTMAFWAIAWVMQWFLVATITQGILLLFLFYSNLALLIYHPPDGSRPLDTALIHAPMRFFFVLPLTILFPLSLFITLGFTYFPPPGEGPPRDYSKWHAWTGFGIVLGTNLAALLVVMLRRDIVWSAAATWICVSIWSLRPKPAPVYITVIVFTVLHPLGLFASIVYDNFIKQKRRQPVMLPPDDE</sequence>
<organism evidence="2 3">
    <name type="scientific">Coprinellus micaceus</name>
    <name type="common">Glistening ink-cap mushroom</name>
    <name type="synonym">Coprinus micaceus</name>
    <dbReference type="NCBI Taxonomy" id="71717"/>
    <lineage>
        <taxon>Eukaryota</taxon>
        <taxon>Fungi</taxon>
        <taxon>Dikarya</taxon>
        <taxon>Basidiomycota</taxon>
        <taxon>Agaricomycotina</taxon>
        <taxon>Agaricomycetes</taxon>
        <taxon>Agaricomycetidae</taxon>
        <taxon>Agaricales</taxon>
        <taxon>Agaricineae</taxon>
        <taxon>Psathyrellaceae</taxon>
        <taxon>Coprinellus</taxon>
    </lineage>
</organism>
<evidence type="ECO:0000313" key="3">
    <source>
        <dbReference type="Proteomes" id="UP000298030"/>
    </source>
</evidence>
<name>A0A4Y7SUS1_COPMI</name>
<feature type="transmembrane region" description="Helical" evidence="1">
    <location>
        <begin position="253"/>
        <end position="274"/>
    </location>
</feature>
<feature type="transmembrane region" description="Helical" evidence="1">
    <location>
        <begin position="230"/>
        <end position="247"/>
    </location>
</feature>
<dbReference type="OrthoDB" id="3342455at2759"/>
<evidence type="ECO:0000256" key="1">
    <source>
        <dbReference type="SAM" id="Phobius"/>
    </source>
</evidence>